<evidence type="ECO:0000256" key="1">
    <source>
        <dbReference type="ARBA" id="ARBA00010529"/>
    </source>
</evidence>
<evidence type="ECO:0000256" key="3">
    <source>
        <dbReference type="SAM" id="MobiDB-lite"/>
    </source>
</evidence>
<evidence type="ECO:0000313" key="4">
    <source>
        <dbReference type="EMBL" id="SHL52999.1"/>
    </source>
</evidence>
<dbReference type="RefSeq" id="WP_073199108.1">
    <property type="nucleotide sequence ID" value="NZ_FRBN01000017.1"/>
</dbReference>
<organism evidence="4 5">
    <name type="scientific">Roseovarius marisflavi</name>
    <dbReference type="NCBI Taxonomy" id="1054996"/>
    <lineage>
        <taxon>Bacteria</taxon>
        <taxon>Pseudomonadati</taxon>
        <taxon>Pseudomonadota</taxon>
        <taxon>Alphaproteobacteria</taxon>
        <taxon>Rhodobacterales</taxon>
        <taxon>Roseobacteraceae</taxon>
        <taxon>Roseovarius</taxon>
    </lineage>
</organism>
<gene>
    <name evidence="4" type="ORF">SAMN05444414_11777</name>
</gene>
<sequence length="151" mass="15800">MSTRRSTKASPKTTAKTAVKTGAAATAATPEPAESITSVVVTENPAADAGPELKKQELLDKVVTRTDVKKKLAKPVVEAVLEILGEALAEGRELNLQPLGKVKINRIKEMANARVIVAKIRQPKAGGARAINGPDGGEEDPMKDQVAQGAD</sequence>
<dbReference type="OrthoDB" id="7873378at2"/>
<proteinExistence type="inferred from homology"/>
<feature type="compositionally biased region" description="Low complexity" evidence="3">
    <location>
        <begin position="8"/>
        <end position="33"/>
    </location>
</feature>
<accession>A0A1M7BEF5</accession>
<dbReference type="AlphaFoldDB" id="A0A1M7BEF5"/>
<evidence type="ECO:0000256" key="2">
    <source>
        <dbReference type="ARBA" id="ARBA00023125"/>
    </source>
</evidence>
<dbReference type="EMBL" id="FRBN01000017">
    <property type="protein sequence ID" value="SHL52999.1"/>
    <property type="molecule type" value="Genomic_DNA"/>
</dbReference>
<feature type="region of interest" description="Disordered" evidence="3">
    <location>
        <begin position="1"/>
        <end position="38"/>
    </location>
</feature>
<dbReference type="Proteomes" id="UP000184191">
    <property type="component" value="Unassembled WGS sequence"/>
</dbReference>
<feature type="region of interest" description="Disordered" evidence="3">
    <location>
        <begin position="123"/>
        <end position="151"/>
    </location>
</feature>
<dbReference type="STRING" id="1054996.SAMN05444414_11777"/>
<dbReference type="GO" id="GO:0003677">
    <property type="term" value="F:DNA binding"/>
    <property type="evidence" value="ECO:0007669"/>
    <property type="project" value="UniProtKB-KW"/>
</dbReference>
<keyword evidence="5" id="KW-1185">Reference proteome</keyword>
<reference evidence="5" key="1">
    <citation type="submission" date="2016-11" db="EMBL/GenBank/DDBJ databases">
        <authorList>
            <person name="Varghese N."/>
            <person name="Submissions S."/>
        </authorList>
    </citation>
    <scope>NUCLEOTIDE SEQUENCE [LARGE SCALE GENOMIC DNA]</scope>
    <source>
        <strain evidence="5">DSM 29327</strain>
    </source>
</reference>
<evidence type="ECO:0000313" key="5">
    <source>
        <dbReference type="Proteomes" id="UP000184191"/>
    </source>
</evidence>
<dbReference type="SUPFAM" id="SSF47729">
    <property type="entry name" value="IHF-like DNA-binding proteins"/>
    <property type="match status" value="1"/>
</dbReference>
<keyword evidence="2 4" id="KW-0238">DNA-binding</keyword>
<dbReference type="Pfam" id="PF00216">
    <property type="entry name" value="Bac_DNA_binding"/>
    <property type="match status" value="1"/>
</dbReference>
<dbReference type="InterPro" id="IPR010992">
    <property type="entry name" value="IHF-like_DNA-bd_dom_sf"/>
</dbReference>
<dbReference type="InterPro" id="IPR000119">
    <property type="entry name" value="Hist_DNA-bd"/>
</dbReference>
<dbReference type="GO" id="GO:0030527">
    <property type="term" value="F:structural constituent of chromatin"/>
    <property type="evidence" value="ECO:0007669"/>
    <property type="project" value="InterPro"/>
</dbReference>
<dbReference type="Gene3D" id="4.10.520.10">
    <property type="entry name" value="IHF-like DNA-binding proteins"/>
    <property type="match status" value="1"/>
</dbReference>
<name>A0A1M7BEF5_9RHOB</name>
<protein>
    <submittedName>
        <fullName evidence="4">DNA-binding protein HU-alpha</fullName>
    </submittedName>
</protein>
<comment type="similarity">
    <text evidence="1">Belongs to the bacterial histone-like protein family.</text>
</comment>